<keyword evidence="2" id="KW-0812">Transmembrane</keyword>
<protein>
    <submittedName>
        <fullName evidence="3">Uncharacterized protein</fullName>
    </submittedName>
</protein>
<evidence type="ECO:0000256" key="1">
    <source>
        <dbReference type="SAM" id="MobiDB-lite"/>
    </source>
</evidence>
<keyword evidence="4" id="KW-1185">Reference proteome</keyword>
<dbReference type="EMBL" id="FUZT01000015">
    <property type="protein sequence ID" value="SKC87016.1"/>
    <property type="molecule type" value="Genomic_DNA"/>
</dbReference>
<feature type="transmembrane region" description="Helical" evidence="2">
    <location>
        <begin position="204"/>
        <end position="223"/>
    </location>
</feature>
<keyword evidence="2" id="KW-0472">Membrane</keyword>
<feature type="compositionally biased region" description="Basic and acidic residues" evidence="1">
    <location>
        <begin position="310"/>
        <end position="324"/>
    </location>
</feature>
<evidence type="ECO:0000256" key="2">
    <source>
        <dbReference type="SAM" id="Phobius"/>
    </source>
</evidence>
<sequence>MTDLMKNPPMWAAVITGVITILGLIIQCVTFFVKHKYESKNNFEEVLKEKMGKIYTPLLIEFYKMPETGYFLSECAKELISKYGYLLSDSLLTNILELEKIEEKHEEKINDEASKIEYENLKDKIFLKLRKDFDELQDIYNNNFTVRKNKFFKSWYIKIEWTMIKFCVFLTSLFYFRLAISFLFRWLSKPLSDGTNNKTLDVLISAWILIVIITSIIGVLFILRCGINKLINVIGRFKKYYYNKEYVEKTANYYCRVCKKEYKLYKYSRFSSCEEHSFKQDIIGLFKLYPWALCDDKYYRIIKKKKIKKENKEKENDQQIETHCDTSQIEKSN</sequence>
<reference evidence="3 4" key="1">
    <citation type="submission" date="2017-02" db="EMBL/GenBank/DDBJ databases">
        <authorList>
            <person name="Peterson S.W."/>
        </authorList>
    </citation>
    <scope>NUCLEOTIDE SEQUENCE [LARGE SCALE GENOMIC DNA]</scope>
    <source>
        <strain evidence="3 4">M1</strain>
    </source>
</reference>
<evidence type="ECO:0000313" key="3">
    <source>
        <dbReference type="EMBL" id="SKC87016.1"/>
    </source>
</evidence>
<dbReference type="AlphaFoldDB" id="A0A1T5MFI6"/>
<dbReference type="Proteomes" id="UP000190285">
    <property type="component" value="Unassembled WGS sequence"/>
</dbReference>
<gene>
    <name evidence="3" type="ORF">SAMN02194393_04618</name>
</gene>
<proteinExistence type="predicted"/>
<dbReference type="RefSeq" id="WP_079495034.1">
    <property type="nucleotide sequence ID" value="NZ_FUZT01000015.1"/>
</dbReference>
<evidence type="ECO:0000313" key="4">
    <source>
        <dbReference type="Proteomes" id="UP000190285"/>
    </source>
</evidence>
<keyword evidence="2" id="KW-1133">Transmembrane helix</keyword>
<organism evidence="3 4">
    <name type="scientific">Maledivibacter halophilus</name>
    <dbReference type="NCBI Taxonomy" id="36842"/>
    <lineage>
        <taxon>Bacteria</taxon>
        <taxon>Bacillati</taxon>
        <taxon>Bacillota</taxon>
        <taxon>Clostridia</taxon>
        <taxon>Peptostreptococcales</taxon>
        <taxon>Caminicellaceae</taxon>
        <taxon>Maledivibacter</taxon>
    </lineage>
</organism>
<name>A0A1T5MFI6_9FIRM</name>
<dbReference type="OrthoDB" id="9890324at2"/>
<accession>A0A1T5MFI6</accession>
<feature type="transmembrane region" description="Helical" evidence="2">
    <location>
        <begin position="12"/>
        <end position="33"/>
    </location>
</feature>
<feature type="region of interest" description="Disordered" evidence="1">
    <location>
        <begin position="308"/>
        <end position="333"/>
    </location>
</feature>
<feature type="transmembrane region" description="Helical" evidence="2">
    <location>
        <begin position="163"/>
        <end position="184"/>
    </location>
</feature>